<keyword evidence="7" id="KW-0506">mRNA capping</keyword>
<feature type="region of interest" description="Disordered" evidence="11">
    <location>
        <begin position="388"/>
        <end position="413"/>
    </location>
</feature>
<evidence type="ECO:0000256" key="3">
    <source>
        <dbReference type="ARBA" id="ARBA00022664"/>
    </source>
</evidence>
<gene>
    <name evidence="14" type="ORF">GpartN1_g1071.t1</name>
</gene>
<name>A0A9C7UN99_9RHOD</name>
<evidence type="ECO:0000256" key="11">
    <source>
        <dbReference type="SAM" id="MobiDB-lite"/>
    </source>
</evidence>
<dbReference type="GO" id="GO:0005634">
    <property type="term" value="C:nucleus"/>
    <property type="evidence" value="ECO:0007669"/>
    <property type="project" value="UniProtKB-SubCell"/>
</dbReference>
<feature type="domain" description="mRNA capping enzyme adenylation" evidence="12">
    <location>
        <begin position="42"/>
        <end position="242"/>
    </location>
</feature>
<dbReference type="AlphaFoldDB" id="A0A9C7UN99"/>
<evidence type="ECO:0000256" key="7">
    <source>
        <dbReference type="ARBA" id="ARBA00023042"/>
    </source>
</evidence>
<sequence length="413" mass="47951">MTELGLKELDKDSSQPFIRLVSKLCCGAAGVAEVHGFPGTLPLTLSRRHIDMICHNDYVLLEKSDGTRYFLLILENQAFLIDRKYSFYPIIPKPPFPLPTEANKPTVQEHHETLLDGELCVNLATDTWEYLVYDVVAIHGDYRIGKKDYRSRILAVEDWVVRPRLLAASTAGSLRIRMKDVYEKIEIDQLFARIYKNEDRDYVYENGHRLDGCVCNRNDGLIFTPVQMAYPLKSCAALLKWKYPLYNSVDFMLFVEVDGDKEDDARNIHTYLGYKGDRGIVRYREVFFPSSLKRKWAESRLEHNGKIIECSYDRMAGEWRYLRHRTDKTTPNYSTTVMDTLESTAESITREELIDRIKKNTKPIQPTLSQRQPSWKIDDDDLFHDHKNPQYRKTTPISLIPSPSLIQKNNNSV</sequence>
<evidence type="ECO:0000256" key="2">
    <source>
        <dbReference type="ARBA" id="ARBA00012475"/>
    </source>
</evidence>
<reference evidence="14" key="1">
    <citation type="journal article" date="2022" name="Proc. Natl. Acad. Sci. U.S.A.">
        <title>Life cycle and functional genomics of the unicellular red alga Galdieria for elucidating algal and plant evolution and industrial use.</title>
        <authorList>
            <person name="Hirooka S."/>
            <person name="Itabashi T."/>
            <person name="Ichinose T.M."/>
            <person name="Onuma R."/>
            <person name="Fujiwara T."/>
            <person name="Yamashita S."/>
            <person name="Jong L.W."/>
            <person name="Tomita R."/>
            <person name="Iwane A.H."/>
            <person name="Miyagishima S.Y."/>
        </authorList>
    </citation>
    <scope>NUCLEOTIDE SEQUENCE</scope>
    <source>
        <strain evidence="14">NBRC 102759</strain>
    </source>
</reference>
<evidence type="ECO:0000256" key="6">
    <source>
        <dbReference type="ARBA" id="ARBA00022741"/>
    </source>
</evidence>
<dbReference type="EMBL" id="BQMJ01000007">
    <property type="protein sequence ID" value="GJQ09280.1"/>
    <property type="molecule type" value="Genomic_DNA"/>
</dbReference>
<dbReference type="Pfam" id="PF01331">
    <property type="entry name" value="mRNA_cap_enzyme"/>
    <property type="match status" value="1"/>
</dbReference>
<dbReference type="GO" id="GO:0005525">
    <property type="term" value="F:GTP binding"/>
    <property type="evidence" value="ECO:0007669"/>
    <property type="project" value="UniProtKB-KW"/>
</dbReference>
<evidence type="ECO:0000313" key="14">
    <source>
        <dbReference type="EMBL" id="GJQ09280.1"/>
    </source>
</evidence>
<keyword evidence="8" id="KW-0342">GTP-binding</keyword>
<evidence type="ECO:0000256" key="4">
    <source>
        <dbReference type="ARBA" id="ARBA00022679"/>
    </source>
</evidence>
<dbReference type="Pfam" id="PF03919">
    <property type="entry name" value="mRNA_cap_C"/>
    <property type="match status" value="1"/>
</dbReference>
<dbReference type="Proteomes" id="UP001061958">
    <property type="component" value="Unassembled WGS sequence"/>
</dbReference>
<keyword evidence="4" id="KW-0808">Transferase</keyword>
<protein>
    <recommendedName>
        <fullName evidence="2">mRNA guanylyltransferase</fullName>
        <ecNumber evidence="2">2.7.7.50</ecNumber>
    </recommendedName>
</protein>
<dbReference type="Gene3D" id="2.40.50.140">
    <property type="entry name" value="Nucleic acid-binding proteins"/>
    <property type="match status" value="1"/>
</dbReference>
<dbReference type="InterPro" id="IPR013846">
    <property type="entry name" value="mRNA_cap_enzyme_C"/>
</dbReference>
<dbReference type="InterPro" id="IPR051029">
    <property type="entry name" value="mRNA_Capping_Enz/RNA_Phosphat"/>
</dbReference>
<evidence type="ECO:0000256" key="5">
    <source>
        <dbReference type="ARBA" id="ARBA00022695"/>
    </source>
</evidence>
<dbReference type="GO" id="GO:0004484">
    <property type="term" value="F:mRNA guanylyltransferase activity"/>
    <property type="evidence" value="ECO:0007669"/>
    <property type="project" value="UniProtKB-EC"/>
</dbReference>
<keyword evidence="3" id="KW-0507">mRNA processing</keyword>
<evidence type="ECO:0000256" key="10">
    <source>
        <dbReference type="ARBA" id="ARBA00044624"/>
    </source>
</evidence>
<feature type="compositionally biased region" description="Polar residues" evidence="11">
    <location>
        <begin position="404"/>
        <end position="413"/>
    </location>
</feature>
<dbReference type="PANTHER" id="PTHR10367:SF17">
    <property type="entry name" value="MRNA-CAPPING ENZYME"/>
    <property type="match status" value="1"/>
</dbReference>
<evidence type="ECO:0000256" key="8">
    <source>
        <dbReference type="ARBA" id="ARBA00023134"/>
    </source>
</evidence>
<keyword evidence="15" id="KW-1185">Reference proteome</keyword>
<evidence type="ECO:0000259" key="12">
    <source>
        <dbReference type="Pfam" id="PF01331"/>
    </source>
</evidence>
<evidence type="ECO:0000256" key="1">
    <source>
        <dbReference type="ARBA" id="ARBA00004123"/>
    </source>
</evidence>
<evidence type="ECO:0000313" key="15">
    <source>
        <dbReference type="Proteomes" id="UP001061958"/>
    </source>
</evidence>
<evidence type="ECO:0000259" key="13">
    <source>
        <dbReference type="Pfam" id="PF03919"/>
    </source>
</evidence>
<dbReference type="PANTHER" id="PTHR10367">
    <property type="entry name" value="MRNA-CAPPING ENZYME"/>
    <property type="match status" value="1"/>
</dbReference>
<dbReference type="CDD" id="cd07895">
    <property type="entry name" value="Adenylation_mRNA_capping"/>
    <property type="match status" value="1"/>
</dbReference>
<dbReference type="EC" id="2.7.7.50" evidence="2"/>
<feature type="domain" description="mRNA capping enzyme C-terminal" evidence="13">
    <location>
        <begin position="247"/>
        <end position="354"/>
    </location>
</feature>
<dbReference type="SUPFAM" id="SSF56091">
    <property type="entry name" value="DNA ligase/mRNA capping enzyme, catalytic domain"/>
    <property type="match status" value="1"/>
</dbReference>
<comment type="catalytic activity">
    <reaction evidence="10">
        <text>a 5'-end diphospho-ribonucleoside in mRNA + GTP + H(+) = a 5'-end (5'-triphosphoguanosine)-ribonucleoside in mRNA + diphosphate</text>
        <dbReference type="Rhea" id="RHEA:67012"/>
        <dbReference type="Rhea" id="RHEA-COMP:17165"/>
        <dbReference type="Rhea" id="RHEA-COMP:17166"/>
        <dbReference type="ChEBI" id="CHEBI:15378"/>
        <dbReference type="ChEBI" id="CHEBI:33019"/>
        <dbReference type="ChEBI" id="CHEBI:37565"/>
        <dbReference type="ChEBI" id="CHEBI:167616"/>
        <dbReference type="ChEBI" id="CHEBI:167617"/>
        <dbReference type="EC" id="2.7.7.50"/>
    </reaction>
    <physiologicalReaction direction="left-to-right" evidence="10">
        <dbReference type="Rhea" id="RHEA:67013"/>
    </physiologicalReaction>
</comment>
<accession>A0A9C7UN99</accession>
<keyword evidence="9" id="KW-0539">Nucleus</keyword>
<keyword evidence="5" id="KW-0548">Nucleotidyltransferase</keyword>
<dbReference type="Gene3D" id="3.30.470.30">
    <property type="entry name" value="DNA ligase/mRNA capping enzyme"/>
    <property type="match status" value="1"/>
</dbReference>
<dbReference type="GO" id="GO:0006370">
    <property type="term" value="P:7-methylguanosine mRNA capping"/>
    <property type="evidence" value="ECO:0007669"/>
    <property type="project" value="UniProtKB-KW"/>
</dbReference>
<dbReference type="InterPro" id="IPR012340">
    <property type="entry name" value="NA-bd_OB-fold"/>
</dbReference>
<organism evidence="14 15">
    <name type="scientific">Galdieria partita</name>
    <dbReference type="NCBI Taxonomy" id="83374"/>
    <lineage>
        <taxon>Eukaryota</taxon>
        <taxon>Rhodophyta</taxon>
        <taxon>Bangiophyceae</taxon>
        <taxon>Galdieriales</taxon>
        <taxon>Galdieriaceae</taxon>
        <taxon>Galdieria</taxon>
    </lineage>
</organism>
<proteinExistence type="predicted"/>
<dbReference type="InterPro" id="IPR001339">
    <property type="entry name" value="mRNA_cap_enzyme_adenylation"/>
</dbReference>
<dbReference type="GO" id="GO:0005524">
    <property type="term" value="F:ATP binding"/>
    <property type="evidence" value="ECO:0007669"/>
    <property type="project" value="InterPro"/>
</dbReference>
<evidence type="ECO:0000256" key="9">
    <source>
        <dbReference type="ARBA" id="ARBA00023242"/>
    </source>
</evidence>
<comment type="caution">
    <text evidence="14">The sequence shown here is derived from an EMBL/GenBank/DDBJ whole genome shotgun (WGS) entry which is preliminary data.</text>
</comment>
<dbReference type="SUPFAM" id="SSF50249">
    <property type="entry name" value="Nucleic acid-binding proteins"/>
    <property type="match status" value="1"/>
</dbReference>
<reference evidence="14" key="2">
    <citation type="submission" date="2022-01" db="EMBL/GenBank/DDBJ databases">
        <authorList>
            <person name="Hirooka S."/>
            <person name="Miyagishima S.Y."/>
        </authorList>
    </citation>
    <scope>NUCLEOTIDE SEQUENCE</scope>
    <source>
        <strain evidence="14">NBRC 102759</strain>
    </source>
</reference>
<keyword evidence="6" id="KW-0547">Nucleotide-binding</keyword>
<comment type="subcellular location">
    <subcellularLocation>
        <location evidence="1">Nucleus</location>
    </subcellularLocation>
</comment>
<dbReference type="OrthoDB" id="200924at2759"/>